<keyword evidence="3" id="KW-0032">Aminotransferase</keyword>
<gene>
    <name evidence="6" type="ORF">NBR_LOCUS1029</name>
</gene>
<sequence>KVSLQSRANAESSGRPPHLGEVHKSFVDIPAFDWPIAKFPRYKYPLADNKAFNEEEDRRCLKDVQEKITEWKKKNHDVAAIIVEPIQAEGGDNYGSPAFFKQLQKIAADNGVCFIVDEVQTGGGGTGDMWAHSHWNLDSPPDIVTFSKKLITGGYFYKDEFRIKEGYRIYNTWMGDPSKLFLLQKVIEVVKRDGLIAKTKQVGELFQRELAHLQANHSTKLSQARGLGTFAAVDFPSAAVRDQLVEKAINLGLHCGGCGEKSLRFRPSLVYDKKHVEITFDLLDKALKQGL</sequence>
<evidence type="ECO:0000256" key="3">
    <source>
        <dbReference type="ARBA" id="ARBA00022576"/>
    </source>
</evidence>
<keyword evidence="4" id="KW-0808">Transferase</keyword>
<evidence type="ECO:0000256" key="1">
    <source>
        <dbReference type="ARBA" id="ARBA00001933"/>
    </source>
</evidence>
<dbReference type="GO" id="GO:0030170">
    <property type="term" value="F:pyridoxal phosphate binding"/>
    <property type="evidence" value="ECO:0007669"/>
    <property type="project" value="InterPro"/>
</dbReference>
<dbReference type="GO" id="GO:0005739">
    <property type="term" value="C:mitochondrion"/>
    <property type="evidence" value="ECO:0007669"/>
    <property type="project" value="TreeGrafter"/>
</dbReference>
<dbReference type="InterPro" id="IPR005814">
    <property type="entry name" value="Aminotrans_3"/>
</dbReference>
<dbReference type="PANTHER" id="PTHR43206">
    <property type="entry name" value="AMINOTRANSFERASE"/>
    <property type="match status" value="1"/>
</dbReference>
<organism evidence="8">
    <name type="scientific">Nippostrongylus brasiliensis</name>
    <name type="common">Rat hookworm</name>
    <dbReference type="NCBI Taxonomy" id="27835"/>
    <lineage>
        <taxon>Eukaryota</taxon>
        <taxon>Metazoa</taxon>
        <taxon>Ecdysozoa</taxon>
        <taxon>Nematoda</taxon>
        <taxon>Chromadorea</taxon>
        <taxon>Rhabditida</taxon>
        <taxon>Rhabditina</taxon>
        <taxon>Rhabditomorpha</taxon>
        <taxon>Strongyloidea</taxon>
        <taxon>Heligmosomidae</taxon>
        <taxon>Nippostrongylus</taxon>
    </lineage>
</organism>
<evidence type="ECO:0000256" key="2">
    <source>
        <dbReference type="ARBA" id="ARBA00008954"/>
    </source>
</evidence>
<dbReference type="GO" id="GO:0008483">
    <property type="term" value="F:transaminase activity"/>
    <property type="evidence" value="ECO:0007669"/>
    <property type="project" value="UniProtKB-KW"/>
</dbReference>
<dbReference type="AlphaFoldDB" id="A0A0N4XES7"/>
<dbReference type="WBParaSite" id="NBR_0000102901-mRNA-1">
    <property type="protein sequence ID" value="NBR_0000102901-mRNA-1"/>
    <property type="gene ID" value="NBR_0000102901"/>
</dbReference>
<accession>A0A0N4XES7</accession>
<reference evidence="6 7" key="2">
    <citation type="submission" date="2018-11" db="EMBL/GenBank/DDBJ databases">
        <authorList>
            <consortium name="Pathogen Informatics"/>
        </authorList>
    </citation>
    <scope>NUCLEOTIDE SEQUENCE [LARGE SCALE GENOMIC DNA]</scope>
</reference>
<dbReference type="GO" id="GO:0009450">
    <property type="term" value="P:gamma-aminobutyric acid catabolic process"/>
    <property type="evidence" value="ECO:0007669"/>
    <property type="project" value="TreeGrafter"/>
</dbReference>
<comment type="similarity">
    <text evidence="2">Belongs to the class-III pyridoxal-phosphate-dependent aminotransferase family.</text>
</comment>
<dbReference type="PANTHER" id="PTHR43206:SF1">
    <property type="entry name" value="4-AMINOBUTYRATE AMINOTRANSFERASE, MITOCHONDRIAL"/>
    <property type="match status" value="1"/>
</dbReference>
<dbReference type="Gene3D" id="3.40.640.10">
    <property type="entry name" value="Type I PLP-dependent aspartate aminotransferase-like (Major domain)"/>
    <property type="match status" value="1"/>
</dbReference>
<dbReference type="InterPro" id="IPR015424">
    <property type="entry name" value="PyrdxlP-dep_Trfase"/>
</dbReference>
<evidence type="ECO:0000256" key="5">
    <source>
        <dbReference type="ARBA" id="ARBA00022898"/>
    </source>
</evidence>
<evidence type="ECO:0000313" key="8">
    <source>
        <dbReference type="WBParaSite" id="NBR_0000102901-mRNA-1"/>
    </source>
</evidence>
<dbReference type="InterPro" id="IPR015421">
    <property type="entry name" value="PyrdxlP-dep_Trfase_major"/>
</dbReference>
<dbReference type="STRING" id="27835.A0A0N4XES7"/>
<proteinExistence type="inferred from homology"/>
<dbReference type="Gene3D" id="3.90.1150.10">
    <property type="entry name" value="Aspartate Aminotransferase, domain 1"/>
    <property type="match status" value="1"/>
</dbReference>
<evidence type="ECO:0000313" key="6">
    <source>
        <dbReference type="EMBL" id="VDL64227.1"/>
    </source>
</evidence>
<evidence type="ECO:0000313" key="7">
    <source>
        <dbReference type="Proteomes" id="UP000271162"/>
    </source>
</evidence>
<name>A0A0N4XES7_NIPBR</name>
<dbReference type="Proteomes" id="UP000271162">
    <property type="component" value="Unassembled WGS sequence"/>
</dbReference>
<keyword evidence="7" id="KW-1185">Reference proteome</keyword>
<dbReference type="SUPFAM" id="SSF53383">
    <property type="entry name" value="PLP-dependent transferases"/>
    <property type="match status" value="1"/>
</dbReference>
<dbReference type="OMA" id="GLMCAFD"/>
<dbReference type="EMBL" id="UYSL01000671">
    <property type="protein sequence ID" value="VDL64227.1"/>
    <property type="molecule type" value="Genomic_DNA"/>
</dbReference>
<dbReference type="InterPro" id="IPR015422">
    <property type="entry name" value="PyrdxlP-dep_Trfase_small"/>
</dbReference>
<reference evidence="8" key="1">
    <citation type="submission" date="2017-02" db="UniProtKB">
        <authorList>
            <consortium name="WormBaseParasite"/>
        </authorList>
    </citation>
    <scope>IDENTIFICATION</scope>
</reference>
<evidence type="ECO:0000256" key="4">
    <source>
        <dbReference type="ARBA" id="ARBA00022679"/>
    </source>
</evidence>
<keyword evidence="5" id="KW-0663">Pyridoxal phosphate</keyword>
<comment type="cofactor">
    <cofactor evidence="1">
        <name>pyridoxal 5'-phosphate</name>
        <dbReference type="ChEBI" id="CHEBI:597326"/>
    </cofactor>
</comment>
<protein>
    <submittedName>
        <fullName evidence="8">4-aminobutyrate aminotransferase</fullName>
    </submittedName>
</protein>
<dbReference type="Pfam" id="PF00202">
    <property type="entry name" value="Aminotran_3"/>
    <property type="match status" value="1"/>
</dbReference>